<evidence type="ECO:0000256" key="4">
    <source>
        <dbReference type="SAM" id="MobiDB-lite"/>
    </source>
</evidence>
<keyword evidence="2" id="KW-0238">DNA-binding</keyword>
<name>A0ABS7G1T7_9ACTN</name>
<dbReference type="PROSITE" id="PS01117">
    <property type="entry name" value="HTH_MARR_1"/>
    <property type="match status" value="1"/>
</dbReference>
<organism evidence="6 7">
    <name type="scientific">Actinomadura parmotrematis</name>
    <dbReference type="NCBI Taxonomy" id="2864039"/>
    <lineage>
        <taxon>Bacteria</taxon>
        <taxon>Bacillati</taxon>
        <taxon>Actinomycetota</taxon>
        <taxon>Actinomycetes</taxon>
        <taxon>Streptosporangiales</taxon>
        <taxon>Thermomonosporaceae</taxon>
        <taxon>Actinomadura</taxon>
    </lineage>
</organism>
<dbReference type="PANTHER" id="PTHR33164:SF94">
    <property type="entry name" value="TRANSCRIPTIONAL REGULATORY PROTEIN-RELATED"/>
    <property type="match status" value="1"/>
</dbReference>
<keyword evidence="7" id="KW-1185">Reference proteome</keyword>
<dbReference type="InterPro" id="IPR036388">
    <property type="entry name" value="WH-like_DNA-bd_sf"/>
</dbReference>
<dbReference type="InterPro" id="IPR039422">
    <property type="entry name" value="MarR/SlyA-like"/>
</dbReference>
<gene>
    <name evidence="6" type="ORF">K1Y72_27675</name>
</gene>
<feature type="compositionally biased region" description="Low complexity" evidence="4">
    <location>
        <begin position="11"/>
        <end position="21"/>
    </location>
</feature>
<dbReference type="Gene3D" id="1.10.10.10">
    <property type="entry name" value="Winged helix-like DNA-binding domain superfamily/Winged helix DNA-binding domain"/>
    <property type="match status" value="1"/>
</dbReference>
<protein>
    <submittedName>
        <fullName evidence="6">MarR family transcriptional regulator</fullName>
    </submittedName>
</protein>
<feature type="domain" description="HTH marR-type" evidence="5">
    <location>
        <begin position="29"/>
        <end position="163"/>
    </location>
</feature>
<keyword evidence="1" id="KW-0805">Transcription regulation</keyword>
<dbReference type="InterPro" id="IPR023187">
    <property type="entry name" value="Tscrpt_reg_MarR-type_CS"/>
</dbReference>
<evidence type="ECO:0000313" key="7">
    <source>
        <dbReference type="Proteomes" id="UP000774570"/>
    </source>
</evidence>
<dbReference type="SMART" id="SM00347">
    <property type="entry name" value="HTH_MARR"/>
    <property type="match status" value="1"/>
</dbReference>
<dbReference type="Pfam" id="PF01047">
    <property type="entry name" value="MarR"/>
    <property type="match status" value="1"/>
</dbReference>
<evidence type="ECO:0000256" key="1">
    <source>
        <dbReference type="ARBA" id="ARBA00023015"/>
    </source>
</evidence>
<dbReference type="SUPFAM" id="SSF46785">
    <property type="entry name" value="Winged helix' DNA-binding domain"/>
    <property type="match status" value="1"/>
</dbReference>
<dbReference type="PANTHER" id="PTHR33164">
    <property type="entry name" value="TRANSCRIPTIONAL REGULATOR, MARR FAMILY"/>
    <property type="match status" value="1"/>
</dbReference>
<dbReference type="Proteomes" id="UP000774570">
    <property type="component" value="Unassembled WGS sequence"/>
</dbReference>
<dbReference type="InterPro" id="IPR036390">
    <property type="entry name" value="WH_DNA-bd_sf"/>
</dbReference>
<dbReference type="InterPro" id="IPR000835">
    <property type="entry name" value="HTH_MarR-typ"/>
</dbReference>
<dbReference type="PROSITE" id="PS50995">
    <property type="entry name" value="HTH_MARR_2"/>
    <property type="match status" value="1"/>
</dbReference>
<sequence length="181" mass="18679">MMTGPGTGPLGDQQPGDAPGAAGPGGSGLADLAAAVERAVATAMLAWNRADQGLEVHVSPVQLRAIETIARQDRINLGGLAAELGVIPSSASRLCDRLEAAGLILREPAQADRREIIVTLSRDGQALCASLSRRRRAVVAAALAELSAPSRARLLDSLTEFARACEQQAVRRTGTAGSRPA</sequence>
<accession>A0ABS7G1T7</accession>
<evidence type="ECO:0000256" key="3">
    <source>
        <dbReference type="ARBA" id="ARBA00023163"/>
    </source>
</evidence>
<comment type="caution">
    <text evidence="6">The sequence shown here is derived from an EMBL/GenBank/DDBJ whole genome shotgun (WGS) entry which is preliminary data.</text>
</comment>
<dbReference type="EMBL" id="JAIBOA010000021">
    <property type="protein sequence ID" value="MBW8486180.1"/>
    <property type="molecule type" value="Genomic_DNA"/>
</dbReference>
<evidence type="ECO:0000259" key="5">
    <source>
        <dbReference type="PROSITE" id="PS50995"/>
    </source>
</evidence>
<reference evidence="6 7" key="1">
    <citation type="submission" date="2021-07" db="EMBL/GenBank/DDBJ databases">
        <title>Actinomadura sp. PM05-2 isolated from lichen.</title>
        <authorList>
            <person name="Somphong A."/>
            <person name="Phongsopitanun W."/>
            <person name="Tanasupawat S."/>
            <person name="Peongsungnone V."/>
        </authorList>
    </citation>
    <scope>NUCLEOTIDE SEQUENCE [LARGE SCALE GENOMIC DNA]</scope>
    <source>
        <strain evidence="6 7">PM05-2</strain>
    </source>
</reference>
<feature type="region of interest" description="Disordered" evidence="4">
    <location>
        <begin position="1"/>
        <end position="27"/>
    </location>
</feature>
<evidence type="ECO:0000313" key="6">
    <source>
        <dbReference type="EMBL" id="MBW8486180.1"/>
    </source>
</evidence>
<proteinExistence type="predicted"/>
<evidence type="ECO:0000256" key="2">
    <source>
        <dbReference type="ARBA" id="ARBA00023125"/>
    </source>
</evidence>
<keyword evidence="3" id="KW-0804">Transcription</keyword>
<dbReference type="RefSeq" id="WP_220169415.1">
    <property type="nucleotide sequence ID" value="NZ_JAIBOA010000021.1"/>
</dbReference>